<sequence>MCISTMSNEASEKTLAVFPDDFQRKDKRKIGLGSTMEAQSAGLEPALDSEPTTAGTSPSNCSDKRRRVTISKEVLVCYFQEVLEQDENMIPEAQSSPRDVDFETEEIKDNDGPSAEALILDELVNAMILKNESSAICPILKRMILKGSTTIFTRVRERIMLTINRIRDAGKVSLLPSNTVLGPASIQILQFLDESVKRSVSLIDSFSKDKQDSLQPTSIRSLHDDPGTKV</sequence>
<feature type="region of interest" description="Disordered" evidence="1">
    <location>
        <begin position="28"/>
        <end position="63"/>
    </location>
</feature>
<dbReference type="HOGENOM" id="CLU_1206766_0_0_1"/>
<protein>
    <submittedName>
        <fullName evidence="2 3">Uncharacterized protein</fullName>
    </submittedName>
</protein>
<dbReference type="EMBL" id="JH993009">
    <property type="protein sequence ID" value="EKX43671.1"/>
    <property type="molecule type" value="Genomic_DNA"/>
</dbReference>
<organism evidence="2">
    <name type="scientific">Guillardia theta (strain CCMP2712)</name>
    <name type="common">Cryptophyte</name>
    <dbReference type="NCBI Taxonomy" id="905079"/>
    <lineage>
        <taxon>Eukaryota</taxon>
        <taxon>Cryptophyceae</taxon>
        <taxon>Pyrenomonadales</taxon>
        <taxon>Geminigeraceae</taxon>
        <taxon>Guillardia</taxon>
    </lineage>
</organism>
<dbReference type="AlphaFoldDB" id="L1J582"/>
<accession>L1J582</accession>
<feature type="compositionally biased region" description="Polar residues" evidence="1">
    <location>
        <begin position="50"/>
        <end position="61"/>
    </location>
</feature>
<evidence type="ECO:0000256" key="1">
    <source>
        <dbReference type="SAM" id="MobiDB-lite"/>
    </source>
</evidence>
<reference evidence="3" key="3">
    <citation type="submission" date="2016-03" db="UniProtKB">
        <authorList>
            <consortium name="EnsemblProtists"/>
        </authorList>
    </citation>
    <scope>IDENTIFICATION</scope>
</reference>
<proteinExistence type="predicted"/>
<evidence type="ECO:0000313" key="2">
    <source>
        <dbReference type="EMBL" id="EKX43671.1"/>
    </source>
</evidence>
<keyword evidence="4" id="KW-1185">Reference proteome</keyword>
<reference evidence="2 4" key="1">
    <citation type="journal article" date="2012" name="Nature">
        <title>Algal genomes reveal evolutionary mosaicism and the fate of nucleomorphs.</title>
        <authorList>
            <consortium name="DOE Joint Genome Institute"/>
            <person name="Curtis B.A."/>
            <person name="Tanifuji G."/>
            <person name="Burki F."/>
            <person name="Gruber A."/>
            <person name="Irimia M."/>
            <person name="Maruyama S."/>
            <person name="Arias M.C."/>
            <person name="Ball S.G."/>
            <person name="Gile G.H."/>
            <person name="Hirakawa Y."/>
            <person name="Hopkins J.F."/>
            <person name="Kuo A."/>
            <person name="Rensing S.A."/>
            <person name="Schmutz J."/>
            <person name="Symeonidi A."/>
            <person name="Elias M."/>
            <person name="Eveleigh R.J."/>
            <person name="Herman E.K."/>
            <person name="Klute M.J."/>
            <person name="Nakayama T."/>
            <person name="Obornik M."/>
            <person name="Reyes-Prieto A."/>
            <person name="Armbrust E.V."/>
            <person name="Aves S.J."/>
            <person name="Beiko R.G."/>
            <person name="Coutinho P."/>
            <person name="Dacks J.B."/>
            <person name="Durnford D.G."/>
            <person name="Fast N.M."/>
            <person name="Green B.R."/>
            <person name="Grisdale C.J."/>
            <person name="Hempel F."/>
            <person name="Henrissat B."/>
            <person name="Hoppner M.P."/>
            <person name="Ishida K."/>
            <person name="Kim E."/>
            <person name="Koreny L."/>
            <person name="Kroth P.G."/>
            <person name="Liu Y."/>
            <person name="Malik S.B."/>
            <person name="Maier U.G."/>
            <person name="McRose D."/>
            <person name="Mock T."/>
            <person name="Neilson J.A."/>
            <person name="Onodera N.T."/>
            <person name="Poole A.M."/>
            <person name="Pritham E.J."/>
            <person name="Richards T.A."/>
            <person name="Rocap G."/>
            <person name="Roy S.W."/>
            <person name="Sarai C."/>
            <person name="Schaack S."/>
            <person name="Shirato S."/>
            <person name="Slamovits C.H."/>
            <person name="Spencer D.F."/>
            <person name="Suzuki S."/>
            <person name="Worden A.Z."/>
            <person name="Zauner S."/>
            <person name="Barry K."/>
            <person name="Bell C."/>
            <person name="Bharti A.K."/>
            <person name="Crow J.A."/>
            <person name="Grimwood J."/>
            <person name="Kramer R."/>
            <person name="Lindquist E."/>
            <person name="Lucas S."/>
            <person name="Salamov A."/>
            <person name="McFadden G.I."/>
            <person name="Lane C.E."/>
            <person name="Keeling P.J."/>
            <person name="Gray M.W."/>
            <person name="Grigoriev I.V."/>
            <person name="Archibald J.M."/>
        </authorList>
    </citation>
    <scope>NUCLEOTIDE SEQUENCE</scope>
    <source>
        <strain evidence="2 4">CCMP2712</strain>
    </source>
</reference>
<dbReference type="KEGG" id="gtt:GUITHDRAFT_163822"/>
<evidence type="ECO:0000313" key="3">
    <source>
        <dbReference type="EnsemblProtists" id="EKX43671"/>
    </source>
</evidence>
<name>L1J582_GUITC</name>
<reference evidence="4" key="2">
    <citation type="submission" date="2012-11" db="EMBL/GenBank/DDBJ databases">
        <authorList>
            <person name="Kuo A."/>
            <person name="Curtis B.A."/>
            <person name="Tanifuji G."/>
            <person name="Burki F."/>
            <person name="Gruber A."/>
            <person name="Irimia M."/>
            <person name="Maruyama S."/>
            <person name="Arias M.C."/>
            <person name="Ball S.G."/>
            <person name="Gile G.H."/>
            <person name="Hirakawa Y."/>
            <person name="Hopkins J.F."/>
            <person name="Rensing S.A."/>
            <person name="Schmutz J."/>
            <person name="Symeonidi A."/>
            <person name="Elias M."/>
            <person name="Eveleigh R.J."/>
            <person name="Herman E.K."/>
            <person name="Klute M.J."/>
            <person name="Nakayama T."/>
            <person name="Obornik M."/>
            <person name="Reyes-Prieto A."/>
            <person name="Armbrust E.V."/>
            <person name="Aves S.J."/>
            <person name="Beiko R.G."/>
            <person name="Coutinho P."/>
            <person name="Dacks J.B."/>
            <person name="Durnford D.G."/>
            <person name="Fast N.M."/>
            <person name="Green B.R."/>
            <person name="Grisdale C."/>
            <person name="Hempe F."/>
            <person name="Henrissat B."/>
            <person name="Hoppner M.P."/>
            <person name="Ishida K.-I."/>
            <person name="Kim E."/>
            <person name="Koreny L."/>
            <person name="Kroth P.G."/>
            <person name="Liu Y."/>
            <person name="Malik S.-B."/>
            <person name="Maier U.G."/>
            <person name="McRose D."/>
            <person name="Mock T."/>
            <person name="Neilson J.A."/>
            <person name="Onodera N.T."/>
            <person name="Poole A.M."/>
            <person name="Pritham E.J."/>
            <person name="Richards T.A."/>
            <person name="Rocap G."/>
            <person name="Roy S.W."/>
            <person name="Sarai C."/>
            <person name="Schaack S."/>
            <person name="Shirato S."/>
            <person name="Slamovits C.H."/>
            <person name="Spencer D.F."/>
            <person name="Suzuki S."/>
            <person name="Worden A.Z."/>
            <person name="Zauner S."/>
            <person name="Barry K."/>
            <person name="Bell C."/>
            <person name="Bharti A.K."/>
            <person name="Crow J.A."/>
            <person name="Grimwood J."/>
            <person name="Kramer R."/>
            <person name="Lindquist E."/>
            <person name="Lucas S."/>
            <person name="Salamov A."/>
            <person name="McFadden G.I."/>
            <person name="Lane C.E."/>
            <person name="Keeling P.J."/>
            <person name="Gray M.W."/>
            <person name="Grigoriev I.V."/>
            <person name="Archibald J.M."/>
        </authorList>
    </citation>
    <scope>NUCLEOTIDE SEQUENCE</scope>
    <source>
        <strain evidence="4">CCMP2712</strain>
    </source>
</reference>
<dbReference type="GeneID" id="17300272"/>
<dbReference type="Proteomes" id="UP000011087">
    <property type="component" value="Unassembled WGS sequence"/>
</dbReference>
<dbReference type="PaxDb" id="55529-EKX43671"/>
<gene>
    <name evidence="2" type="ORF">GUITHDRAFT_163822</name>
</gene>
<dbReference type="EnsemblProtists" id="EKX43671">
    <property type="protein sequence ID" value="EKX43671"/>
    <property type="gene ID" value="GUITHDRAFT_163822"/>
</dbReference>
<dbReference type="RefSeq" id="XP_005830651.1">
    <property type="nucleotide sequence ID" value="XM_005830594.1"/>
</dbReference>
<evidence type="ECO:0000313" key="4">
    <source>
        <dbReference type="Proteomes" id="UP000011087"/>
    </source>
</evidence>